<dbReference type="OrthoDB" id="1120487at2"/>
<keyword evidence="2" id="KW-1185">Reference proteome</keyword>
<organism evidence="1 2">
    <name type="scientific">Labilibaculum antarcticum</name>
    <dbReference type="NCBI Taxonomy" id="1717717"/>
    <lineage>
        <taxon>Bacteria</taxon>
        <taxon>Pseudomonadati</taxon>
        <taxon>Bacteroidota</taxon>
        <taxon>Bacteroidia</taxon>
        <taxon>Marinilabiliales</taxon>
        <taxon>Marinifilaceae</taxon>
        <taxon>Labilibaculum</taxon>
    </lineage>
</organism>
<dbReference type="Pfam" id="PF19775">
    <property type="entry name" value="DUF6261"/>
    <property type="match status" value="1"/>
</dbReference>
<protein>
    <submittedName>
        <fullName evidence="1">Uncharacterized protein</fullName>
    </submittedName>
</protein>
<name>A0A1Y1CN72_9BACT</name>
<accession>A0A1Y1CN72</accession>
<reference evidence="1 2" key="1">
    <citation type="journal article" date="2018" name="Mar. Genomics">
        <title>Complete genome sequence of Marinifilaceae bacterium strain SPP2, isolated from the Antarctic marine sediment.</title>
        <authorList>
            <person name="Watanabe M."/>
            <person name="Kojima H."/>
            <person name="Fukui M."/>
        </authorList>
    </citation>
    <scope>NUCLEOTIDE SEQUENCE [LARGE SCALE GENOMIC DNA]</scope>
    <source>
        <strain evidence="1 2">SPP2</strain>
    </source>
</reference>
<evidence type="ECO:0000313" key="1">
    <source>
        <dbReference type="EMBL" id="BAX81866.1"/>
    </source>
</evidence>
<dbReference type="Proteomes" id="UP000218267">
    <property type="component" value="Chromosome"/>
</dbReference>
<proteinExistence type="predicted"/>
<dbReference type="RefSeq" id="WP_096431663.1">
    <property type="nucleotide sequence ID" value="NZ_AP018042.1"/>
</dbReference>
<gene>
    <name evidence="1" type="ORF">ALGA_3568</name>
</gene>
<dbReference type="AlphaFoldDB" id="A0A1Y1CN72"/>
<dbReference type="InterPro" id="IPR046228">
    <property type="entry name" value="DUF6261"/>
</dbReference>
<sequence length="245" mass="27776">MFNKTKFYLLILSDYQFLATYVLDILNRYEEPELQLGKVKAKLKAANDKLLGSAQMVKSKAVTEVLAKLDLDRDDAWMSFYHYLISCSRRLNSESREFADRLLVIASVPEMHIHNLGYQKQTVNTTNFFNIIDADVVYTEALEKISANVLYNELKSAQAVFEEKEADKFNDGTGKEKSESVEATKDIRTALVSLEKLLSTMNDLTDKPEYLVIATAINEVVDQVNAKALGRTTRRKNSKAEEVAN</sequence>
<reference evidence="2" key="2">
    <citation type="journal article" date="2020" name="Antonie Van Leeuwenhoek">
        <title>Labilibaculum antarcticum sp. nov., a novel facultative anaerobic, psychrotorelant bacterium isolated from marine sediment of Antarctica.</title>
        <authorList>
            <person name="Watanabe M."/>
            <person name="Kojima H."/>
            <person name="Fukui M."/>
        </authorList>
    </citation>
    <scope>NUCLEOTIDE SEQUENCE [LARGE SCALE GENOMIC DNA]</scope>
    <source>
        <strain evidence="2">SPP2</strain>
    </source>
</reference>
<dbReference type="KEGG" id="mbas:ALGA_3568"/>
<dbReference type="EMBL" id="AP018042">
    <property type="protein sequence ID" value="BAX81866.1"/>
    <property type="molecule type" value="Genomic_DNA"/>
</dbReference>
<evidence type="ECO:0000313" key="2">
    <source>
        <dbReference type="Proteomes" id="UP000218267"/>
    </source>
</evidence>